<sequence>MQDTVSTDLISPGPQTLMEEIISLEARLSQLKGEHNAQASISKLPPEILSEIFLQHAASIREKQLISALRECDEDTLVHKSLYAWLNVTHVCRHWRDVSLSCVRLWTWFAFEPRIGNDIIETLLPRAQSMPFTFVIPLFSPNSYCNGCLRLDRLLDRYARMIHHLKPLVPRLRELILLLDWEECEDIWEALAGPADSIEFIRIEAVGESRLARHSVPFVPTHIFGGAILPRLRSVVLSGVVIQMPNSLLGPSLLHLDISCCDIGENDSIWNLILVLRSLPQLETLRASWRSSHIVAPKFQPQLPPISREPIIASLHHLKYIDLSGKNQEIATVLMHTRWPFETRMRFHVVNAVNRANRDYFQLAFRNLFSKETIREATCITSDSGVLHSVSMWSIDGEPQEESHQFGDFGWTGEDAARPRLQIGTQHGFGYNAVVTVLEAVDLTHLRALSVSGTQTGRQWASTFQRAKRLAALRVDGASAFGLPALLAENTGVLDPQDVALAIRAGTDQWHWLAFNKDARQEAAHDSPEDAQAREDMELSLRASEALDDAMDDDVPSQADVSASASRTGATVRPNHELPRVLFPQLRVLQITRIDIASEDAGGSHLKGRHESASDSMLYQTKGIQYGLDIAALRRCLHMRRQQGASGMSLEFDDCHLEDVGNLQVLDGLGVDLRWDGQLVIRRVGTDWLD</sequence>
<accession>A0A4Q9M8N7</accession>
<organism evidence="1">
    <name type="scientific">Dichomitus squalens</name>
    <dbReference type="NCBI Taxonomy" id="114155"/>
    <lineage>
        <taxon>Eukaryota</taxon>
        <taxon>Fungi</taxon>
        <taxon>Dikarya</taxon>
        <taxon>Basidiomycota</taxon>
        <taxon>Agaricomycotina</taxon>
        <taxon>Agaricomycetes</taxon>
        <taxon>Polyporales</taxon>
        <taxon>Polyporaceae</taxon>
        <taxon>Dichomitus</taxon>
    </lineage>
</organism>
<dbReference type="Proteomes" id="UP000292957">
    <property type="component" value="Unassembled WGS sequence"/>
</dbReference>
<gene>
    <name evidence="1" type="ORF">BD311DRAFT_731181</name>
</gene>
<protein>
    <submittedName>
        <fullName evidence="1">Uncharacterized protein</fullName>
    </submittedName>
</protein>
<dbReference type="OrthoDB" id="2744437at2759"/>
<reference evidence="1" key="1">
    <citation type="submission" date="2019-01" db="EMBL/GenBank/DDBJ databases">
        <title>Draft genome sequences of three monokaryotic isolates of the white-rot basidiomycete fungus Dichomitus squalens.</title>
        <authorList>
            <consortium name="DOE Joint Genome Institute"/>
            <person name="Lopez S.C."/>
            <person name="Andreopoulos B."/>
            <person name="Pangilinan J."/>
            <person name="Lipzen A."/>
            <person name="Riley R."/>
            <person name="Ahrendt S."/>
            <person name="Ng V."/>
            <person name="Barry K."/>
            <person name="Daum C."/>
            <person name="Grigoriev I.V."/>
            <person name="Hilden K.S."/>
            <person name="Makela M.R."/>
            <person name="de Vries R.P."/>
        </authorList>
    </citation>
    <scope>NUCLEOTIDE SEQUENCE [LARGE SCALE GENOMIC DNA]</scope>
    <source>
        <strain evidence="1">OM18370.1</strain>
    </source>
</reference>
<dbReference type="Gene3D" id="1.20.1280.50">
    <property type="match status" value="1"/>
</dbReference>
<proteinExistence type="predicted"/>
<dbReference type="AlphaFoldDB" id="A0A4Q9M8N7"/>
<name>A0A4Q9M8N7_9APHY</name>
<evidence type="ECO:0000313" key="1">
    <source>
        <dbReference type="EMBL" id="TBU23480.1"/>
    </source>
</evidence>
<dbReference type="SUPFAM" id="SSF52047">
    <property type="entry name" value="RNI-like"/>
    <property type="match status" value="1"/>
</dbReference>
<dbReference type="EMBL" id="ML143503">
    <property type="protein sequence ID" value="TBU23480.1"/>
    <property type="molecule type" value="Genomic_DNA"/>
</dbReference>